<dbReference type="Proteomes" id="UP000230423">
    <property type="component" value="Unassembled WGS sequence"/>
</dbReference>
<reference evidence="2 3" key="1">
    <citation type="submission" date="2015-09" db="EMBL/GenBank/DDBJ databases">
        <title>Draft genome of the parasitic nematode Teladorsagia circumcincta isolate WARC Sus (inbred).</title>
        <authorList>
            <person name="Mitreva M."/>
        </authorList>
    </citation>
    <scope>NUCLEOTIDE SEQUENCE [LARGE SCALE GENOMIC DNA]</scope>
    <source>
        <strain evidence="2 3">S</strain>
    </source>
</reference>
<feature type="region of interest" description="Disordered" evidence="1">
    <location>
        <begin position="1"/>
        <end position="24"/>
    </location>
</feature>
<name>A0A2G9U1D8_TELCI</name>
<accession>A0A2G9U1D8</accession>
<gene>
    <name evidence="2" type="ORF">TELCIR_14878</name>
</gene>
<dbReference type="OrthoDB" id="63267at2759"/>
<feature type="non-terminal residue" evidence="2">
    <location>
        <position position="89"/>
    </location>
</feature>
<evidence type="ECO:0000313" key="3">
    <source>
        <dbReference type="Proteomes" id="UP000230423"/>
    </source>
</evidence>
<dbReference type="EMBL" id="KZ350810">
    <property type="protein sequence ID" value="PIO63522.1"/>
    <property type="molecule type" value="Genomic_DNA"/>
</dbReference>
<dbReference type="AlphaFoldDB" id="A0A2G9U1D8"/>
<sequence>MTTTHHAINVERPRALQKYSRGGAPERHKVYAIPSMANKHELNLHSRVDAVCCHVDIVSKCKGDSITHIWINTKPSGRILAQTRHLKQA</sequence>
<organism evidence="2 3">
    <name type="scientific">Teladorsagia circumcincta</name>
    <name type="common">Brown stomach worm</name>
    <name type="synonym">Ostertagia circumcincta</name>
    <dbReference type="NCBI Taxonomy" id="45464"/>
    <lineage>
        <taxon>Eukaryota</taxon>
        <taxon>Metazoa</taxon>
        <taxon>Ecdysozoa</taxon>
        <taxon>Nematoda</taxon>
        <taxon>Chromadorea</taxon>
        <taxon>Rhabditida</taxon>
        <taxon>Rhabditina</taxon>
        <taxon>Rhabditomorpha</taxon>
        <taxon>Strongyloidea</taxon>
        <taxon>Trichostrongylidae</taxon>
        <taxon>Teladorsagia</taxon>
    </lineage>
</organism>
<evidence type="ECO:0000256" key="1">
    <source>
        <dbReference type="SAM" id="MobiDB-lite"/>
    </source>
</evidence>
<keyword evidence="3" id="KW-1185">Reference proteome</keyword>
<protein>
    <submittedName>
        <fullName evidence="2">Uncharacterized protein</fullName>
    </submittedName>
</protein>
<evidence type="ECO:0000313" key="2">
    <source>
        <dbReference type="EMBL" id="PIO63522.1"/>
    </source>
</evidence>
<proteinExistence type="predicted"/>